<dbReference type="GO" id="GO:0016491">
    <property type="term" value="F:oxidoreductase activity"/>
    <property type="evidence" value="ECO:0007669"/>
    <property type="project" value="UniProtKB-KW"/>
</dbReference>
<keyword evidence="1" id="KW-0560">Oxidoreductase</keyword>
<dbReference type="PANTHER" id="PTHR43157:SF31">
    <property type="entry name" value="PHOSPHATIDYLINOSITOL-GLYCAN BIOSYNTHESIS CLASS F PROTEIN"/>
    <property type="match status" value="1"/>
</dbReference>
<dbReference type="STRING" id="93625.A0A409WVH0"/>
<evidence type="ECO:0000256" key="1">
    <source>
        <dbReference type="ARBA" id="ARBA00023002"/>
    </source>
</evidence>
<dbReference type="EMBL" id="NHYD01003124">
    <property type="protein sequence ID" value="PPQ82535.1"/>
    <property type="molecule type" value="Genomic_DNA"/>
</dbReference>
<evidence type="ECO:0000313" key="3">
    <source>
        <dbReference type="Proteomes" id="UP000283269"/>
    </source>
</evidence>
<keyword evidence="3" id="KW-1185">Reference proteome</keyword>
<dbReference type="SUPFAM" id="SSF51735">
    <property type="entry name" value="NAD(P)-binding Rossmann-fold domains"/>
    <property type="match status" value="1"/>
</dbReference>
<protein>
    <recommendedName>
        <fullName evidence="4">NAD(P)-binding protein</fullName>
    </recommendedName>
</protein>
<dbReference type="Proteomes" id="UP000283269">
    <property type="component" value="Unassembled WGS sequence"/>
</dbReference>
<comment type="caution">
    <text evidence="2">The sequence shown here is derived from an EMBL/GenBank/DDBJ whole genome shotgun (WGS) entry which is preliminary data.</text>
</comment>
<sequence length="307" mass="33158">MGNIMSRNFVPSTDLVDLKGKVAIVTGGNRGIGLATVRHLARAGAKVYLAARDESRATGALAQLEHDGLGPGNGEVVWLKLDLTDPRDAKKGAEEFLKRESRLDILGVAPIAIINPFIFTQTLIPILQQTARESGSDVRIVNVTSIVHKLVSVPTSVKFDDIADFNIGFQGKLFAGLQRYGYSKLMVTLWTKTLQRRLNDDPSAPITAISVHPGGVDTFSHNWVFPRLLGWLVGMAISTTDVGAYASVFAAAGRKVGDNRQVYQGAYLESKPTGNIVKPHKAALDEGLGDRLWATTVKFLGQIGVEI</sequence>
<dbReference type="OrthoDB" id="191139at2759"/>
<dbReference type="InterPro" id="IPR036291">
    <property type="entry name" value="NAD(P)-bd_dom_sf"/>
</dbReference>
<gene>
    <name evidence="2" type="ORF">CVT25_007144</name>
</gene>
<proteinExistence type="predicted"/>
<reference evidence="2 3" key="1">
    <citation type="journal article" date="2018" name="Evol. Lett.">
        <title>Horizontal gene cluster transfer increased hallucinogenic mushroom diversity.</title>
        <authorList>
            <person name="Reynolds H.T."/>
            <person name="Vijayakumar V."/>
            <person name="Gluck-Thaler E."/>
            <person name="Korotkin H.B."/>
            <person name="Matheny P.B."/>
            <person name="Slot J.C."/>
        </authorList>
    </citation>
    <scope>NUCLEOTIDE SEQUENCE [LARGE SCALE GENOMIC DNA]</scope>
    <source>
        <strain evidence="2 3">2631</strain>
    </source>
</reference>
<evidence type="ECO:0008006" key="4">
    <source>
        <dbReference type="Google" id="ProtNLM"/>
    </source>
</evidence>
<dbReference type="InParanoid" id="A0A409WVH0"/>
<dbReference type="PRINTS" id="PR00081">
    <property type="entry name" value="GDHRDH"/>
</dbReference>
<dbReference type="AlphaFoldDB" id="A0A409WVH0"/>
<dbReference type="InterPro" id="IPR002347">
    <property type="entry name" value="SDR_fam"/>
</dbReference>
<dbReference type="PANTHER" id="PTHR43157">
    <property type="entry name" value="PHOSPHATIDYLINOSITOL-GLYCAN BIOSYNTHESIS CLASS F PROTEIN-RELATED"/>
    <property type="match status" value="1"/>
</dbReference>
<dbReference type="Gene3D" id="3.40.50.720">
    <property type="entry name" value="NAD(P)-binding Rossmann-like Domain"/>
    <property type="match status" value="2"/>
</dbReference>
<name>A0A409WVH0_PSICY</name>
<evidence type="ECO:0000313" key="2">
    <source>
        <dbReference type="EMBL" id="PPQ82535.1"/>
    </source>
</evidence>
<organism evidence="2 3">
    <name type="scientific">Psilocybe cyanescens</name>
    <dbReference type="NCBI Taxonomy" id="93625"/>
    <lineage>
        <taxon>Eukaryota</taxon>
        <taxon>Fungi</taxon>
        <taxon>Dikarya</taxon>
        <taxon>Basidiomycota</taxon>
        <taxon>Agaricomycotina</taxon>
        <taxon>Agaricomycetes</taxon>
        <taxon>Agaricomycetidae</taxon>
        <taxon>Agaricales</taxon>
        <taxon>Agaricineae</taxon>
        <taxon>Strophariaceae</taxon>
        <taxon>Psilocybe</taxon>
    </lineage>
</organism>
<accession>A0A409WVH0</accession>
<dbReference type="Pfam" id="PF00106">
    <property type="entry name" value="adh_short"/>
    <property type="match status" value="1"/>
</dbReference>